<evidence type="ECO:0000256" key="21">
    <source>
        <dbReference type="ARBA" id="ARBA00026224"/>
    </source>
</evidence>
<feature type="domain" description="Peptidase S72" evidence="28">
    <location>
        <begin position="800"/>
        <end position="909"/>
    </location>
</feature>
<keyword evidence="17" id="KW-0539">Nucleus</keyword>
<feature type="signal peptide" evidence="27">
    <location>
        <begin position="1"/>
        <end position="26"/>
    </location>
</feature>
<dbReference type="GO" id="GO:0005654">
    <property type="term" value="C:nucleoplasm"/>
    <property type="evidence" value="ECO:0007669"/>
    <property type="project" value="UniProtKB-SubCell"/>
</dbReference>
<feature type="compositionally biased region" description="Pro residues" evidence="25">
    <location>
        <begin position="1059"/>
        <end position="1073"/>
    </location>
</feature>
<evidence type="ECO:0000256" key="23">
    <source>
        <dbReference type="ARBA" id="ARBA00031034"/>
    </source>
</evidence>
<evidence type="ECO:0000256" key="11">
    <source>
        <dbReference type="ARBA" id="ARBA00022729"/>
    </source>
</evidence>
<comment type="function">
    <text evidence="20">Transmembrane protein that plays important roles in connecting the extracellular matrix to the cytoskeleton. Acts as a cell adhesion receptor in both muscle and non-muscle tissues. Receptor for both DMD and UTRN and, through these interactions, scaffolds axin to the cytoskeleton. Also functions in cell adhesion-mediated signaling and implicated in cell polarity.</text>
</comment>
<proteinExistence type="predicted"/>
<evidence type="ECO:0000256" key="16">
    <source>
        <dbReference type="ARBA" id="ARBA00023212"/>
    </source>
</evidence>
<feature type="domain" description="Peptidase S72" evidence="28">
    <location>
        <begin position="571"/>
        <end position="675"/>
    </location>
</feature>
<dbReference type="Pfam" id="PF18424">
    <property type="entry name" value="a_DG1_N2"/>
    <property type="match status" value="1"/>
</dbReference>
<evidence type="ECO:0000256" key="3">
    <source>
        <dbReference type="ARBA" id="ARBA00004245"/>
    </source>
</evidence>
<accession>A0A0A9Y4X0</accession>
<dbReference type="PANTHER" id="PTHR21559:SF21">
    <property type="entry name" value="DYSTROGLYCAN 1"/>
    <property type="match status" value="1"/>
</dbReference>
<evidence type="ECO:0000256" key="19">
    <source>
        <dbReference type="ARBA" id="ARBA00023567"/>
    </source>
</evidence>
<keyword evidence="6" id="KW-1003">Cell membrane</keyword>
<keyword evidence="12 26" id="KW-1133">Transmembrane helix</keyword>
<dbReference type="InterPro" id="IPR013783">
    <property type="entry name" value="Ig-like_fold"/>
</dbReference>
<feature type="region of interest" description="Disordered" evidence="25">
    <location>
        <begin position="415"/>
        <end position="458"/>
    </location>
</feature>
<reference evidence="30" key="1">
    <citation type="journal article" date="2014" name="PLoS ONE">
        <title>Transcriptome-Based Identification of ABC Transporters in the Western Tarnished Plant Bug Lygus hesperus.</title>
        <authorList>
            <person name="Hull J.J."/>
            <person name="Chaney K."/>
            <person name="Geib S.M."/>
            <person name="Fabrick J.A."/>
            <person name="Brent C.S."/>
            <person name="Walsh D."/>
            <person name="Lavine L.C."/>
        </authorList>
    </citation>
    <scope>NUCLEOTIDE SEQUENCE</scope>
</reference>
<evidence type="ECO:0000256" key="12">
    <source>
        <dbReference type="ARBA" id="ARBA00022989"/>
    </source>
</evidence>
<dbReference type="InterPro" id="IPR006644">
    <property type="entry name" value="Cadg"/>
</dbReference>
<dbReference type="EMBL" id="GBHO01019025">
    <property type="protein sequence ID" value="JAG24579.1"/>
    <property type="molecule type" value="Transcribed_RNA"/>
</dbReference>
<feature type="transmembrane region" description="Helical" evidence="26">
    <location>
        <begin position="939"/>
        <end position="965"/>
    </location>
</feature>
<reference evidence="30" key="2">
    <citation type="submission" date="2014-07" db="EMBL/GenBank/DDBJ databases">
        <authorList>
            <person name="Hull J."/>
        </authorList>
    </citation>
    <scope>NUCLEOTIDE SEQUENCE</scope>
</reference>
<evidence type="ECO:0000256" key="20">
    <source>
        <dbReference type="ARBA" id="ARBA00024991"/>
    </source>
</evidence>
<comment type="subcellular location">
    <subcellularLocation>
        <location evidence="1">Cell membrane</location>
        <location evidence="1">Sarcolemma</location>
    </subcellularLocation>
    <subcellularLocation>
        <location evidence="4">Cell membrane</location>
        <topology evidence="4">Single-pass type I membrane protein</topology>
    </subcellularLocation>
    <subcellularLocation>
        <location evidence="3">Cytoplasm</location>
        <location evidence="3">Cytoskeleton</location>
    </subcellularLocation>
    <subcellularLocation>
        <location evidence="5">Nucleus</location>
        <location evidence="5">Nucleoplasm</location>
    </subcellularLocation>
    <subcellularLocation>
        <location evidence="24">Postsynaptic cell membrane</location>
    </subcellularLocation>
    <subcellularLocation>
        <location evidence="2">Secreted</location>
        <location evidence="2">Extracellular space</location>
    </subcellularLocation>
</comment>
<dbReference type="EMBL" id="GBHO01019024">
    <property type="protein sequence ID" value="JAG24580.1"/>
    <property type="molecule type" value="Transcribed_RNA"/>
</dbReference>
<evidence type="ECO:0000256" key="4">
    <source>
        <dbReference type="ARBA" id="ARBA00004251"/>
    </source>
</evidence>
<feature type="region of interest" description="Disordered" evidence="25">
    <location>
        <begin position="986"/>
        <end position="1073"/>
    </location>
</feature>
<keyword evidence="13" id="KW-0770">Synapse</keyword>
<evidence type="ECO:0000313" key="30">
    <source>
        <dbReference type="EMBL" id="JAG24580.1"/>
    </source>
</evidence>
<keyword evidence="11 27" id="KW-0732">Signal</keyword>
<evidence type="ECO:0000256" key="2">
    <source>
        <dbReference type="ARBA" id="ARBA00004239"/>
    </source>
</evidence>
<evidence type="ECO:0000256" key="24">
    <source>
        <dbReference type="ARBA" id="ARBA00034100"/>
    </source>
</evidence>
<dbReference type="SUPFAM" id="SSF49313">
    <property type="entry name" value="Cadherin-like"/>
    <property type="match status" value="3"/>
</dbReference>
<reference evidence="31" key="3">
    <citation type="journal article" date="2016" name="Gigascience">
        <title>De novo construction of an expanded transcriptome assembly for the western tarnished plant bug, Lygus hesperus.</title>
        <authorList>
            <person name="Tassone E.E."/>
            <person name="Geib S.M."/>
            <person name="Hall B."/>
            <person name="Fabrick J.A."/>
            <person name="Brent C.S."/>
            <person name="Hull J.J."/>
        </authorList>
    </citation>
    <scope>NUCLEOTIDE SEQUENCE</scope>
</reference>
<name>A0A0A9Y4X0_LYGHE</name>
<dbReference type="Pfam" id="PF05345">
    <property type="entry name" value="He_PIG"/>
    <property type="match status" value="1"/>
</dbReference>
<evidence type="ECO:0000256" key="5">
    <source>
        <dbReference type="ARBA" id="ARBA00004642"/>
    </source>
</evidence>
<evidence type="ECO:0000256" key="14">
    <source>
        <dbReference type="ARBA" id="ARBA00023157"/>
    </source>
</evidence>
<evidence type="ECO:0000256" key="13">
    <source>
        <dbReference type="ARBA" id="ARBA00023018"/>
    </source>
</evidence>
<keyword evidence="26" id="KW-0472">Membrane</keyword>
<evidence type="ECO:0000256" key="6">
    <source>
        <dbReference type="ARBA" id="ARBA00022475"/>
    </source>
</evidence>
<keyword evidence="9" id="KW-0597">Phosphoprotein</keyword>
<dbReference type="InterPro" id="IPR015919">
    <property type="entry name" value="Cadherin-like_sf"/>
</dbReference>
<organism evidence="30">
    <name type="scientific">Lygus hesperus</name>
    <name type="common">Western plant bug</name>
    <dbReference type="NCBI Taxonomy" id="30085"/>
    <lineage>
        <taxon>Eukaryota</taxon>
        <taxon>Metazoa</taxon>
        <taxon>Ecdysozoa</taxon>
        <taxon>Arthropoda</taxon>
        <taxon>Hexapoda</taxon>
        <taxon>Insecta</taxon>
        <taxon>Pterygota</taxon>
        <taxon>Neoptera</taxon>
        <taxon>Paraneoptera</taxon>
        <taxon>Hemiptera</taxon>
        <taxon>Heteroptera</taxon>
        <taxon>Panheteroptera</taxon>
        <taxon>Cimicomorpha</taxon>
        <taxon>Miridae</taxon>
        <taxon>Mirini</taxon>
        <taxon>Lygus</taxon>
    </lineage>
</organism>
<keyword evidence="8" id="KW-0964">Secreted</keyword>
<dbReference type="GO" id="GO:0007411">
    <property type="term" value="P:axon guidance"/>
    <property type="evidence" value="ECO:0007669"/>
    <property type="project" value="TreeGrafter"/>
</dbReference>
<dbReference type="CDD" id="cd11303">
    <property type="entry name" value="Dystroglycan_repeat"/>
    <property type="match status" value="1"/>
</dbReference>
<dbReference type="Gene3D" id="2.60.40.10">
    <property type="entry name" value="Immunoglobulins"/>
    <property type="match status" value="3"/>
</dbReference>
<evidence type="ECO:0000256" key="9">
    <source>
        <dbReference type="ARBA" id="ARBA00022553"/>
    </source>
</evidence>
<dbReference type="SUPFAM" id="SSF111006">
    <property type="entry name" value="Dystroglycan, domain 2"/>
    <property type="match status" value="1"/>
</dbReference>
<comment type="function">
    <text evidence="19">The dystroglycan complex is involved in a number of processes including laminin and basement membrane assembly, sarcolemmal stability, cell survival, peripheral nerve myelination, nodal structure, cell migration, and epithelial polarization.</text>
</comment>
<dbReference type="AlphaFoldDB" id="A0A0A9Y4X0"/>
<dbReference type="GO" id="GO:0005509">
    <property type="term" value="F:calcium ion binding"/>
    <property type="evidence" value="ECO:0007669"/>
    <property type="project" value="InterPro"/>
</dbReference>
<feature type="compositionally biased region" description="Low complexity" evidence="25">
    <location>
        <begin position="421"/>
        <end position="445"/>
    </location>
</feature>
<evidence type="ECO:0000313" key="31">
    <source>
        <dbReference type="EMBL" id="JAQ08774.1"/>
    </source>
</evidence>
<dbReference type="InterPro" id="IPR027468">
    <property type="entry name" value="Alpha-dystroglycan_domain_2"/>
</dbReference>
<evidence type="ECO:0000256" key="8">
    <source>
        <dbReference type="ARBA" id="ARBA00022525"/>
    </source>
</evidence>
<evidence type="ECO:0000256" key="18">
    <source>
        <dbReference type="ARBA" id="ARBA00023257"/>
    </source>
</evidence>
<evidence type="ECO:0000259" key="28">
    <source>
        <dbReference type="PROSITE" id="PS51699"/>
    </source>
</evidence>
<evidence type="ECO:0000313" key="29">
    <source>
        <dbReference type="EMBL" id="JAG24579.1"/>
    </source>
</evidence>
<keyword evidence="15" id="KW-0325">Glycoprotein</keyword>
<evidence type="ECO:0000256" key="22">
    <source>
        <dbReference type="ARBA" id="ARBA00030092"/>
    </source>
</evidence>
<evidence type="ECO:0000256" key="1">
    <source>
        <dbReference type="ARBA" id="ARBA00004135"/>
    </source>
</evidence>
<feature type="chain" id="PRO_5007389822" description="Dystroglycan 1" evidence="27">
    <location>
        <begin position="27"/>
        <end position="1073"/>
    </location>
</feature>
<dbReference type="GO" id="GO:0005856">
    <property type="term" value="C:cytoskeleton"/>
    <property type="evidence" value="ECO:0007669"/>
    <property type="project" value="UniProtKB-SubCell"/>
</dbReference>
<gene>
    <name evidence="30" type="primary">DAG1_0</name>
    <name evidence="31" type="synonym">DAG1</name>
    <name evidence="29" type="synonym">DAG1_1</name>
    <name evidence="30" type="ORF">CM83_48779</name>
    <name evidence="29" type="ORF">CM83_48781</name>
    <name evidence="31" type="ORF">g.52691</name>
</gene>
<dbReference type="EMBL" id="GDHC01009855">
    <property type="protein sequence ID" value="JAQ08774.1"/>
    <property type="molecule type" value="Transcribed_RNA"/>
</dbReference>
<evidence type="ECO:0000256" key="15">
    <source>
        <dbReference type="ARBA" id="ARBA00023180"/>
    </source>
</evidence>
<keyword evidence="14" id="KW-1015">Disulfide bond</keyword>
<evidence type="ECO:0000256" key="25">
    <source>
        <dbReference type="SAM" id="MobiDB-lite"/>
    </source>
</evidence>
<dbReference type="GO" id="GO:0045211">
    <property type="term" value="C:postsynaptic membrane"/>
    <property type="evidence" value="ECO:0007669"/>
    <property type="project" value="UniProtKB-SubCell"/>
</dbReference>
<evidence type="ECO:0000256" key="17">
    <source>
        <dbReference type="ARBA" id="ARBA00023242"/>
    </source>
</evidence>
<dbReference type="PROSITE" id="PS51699">
    <property type="entry name" value="SEA_DG"/>
    <property type="match status" value="2"/>
</dbReference>
<dbReference type="GO" id="GO:0021675">
    <property type="term" value="P:nerve development"/>
    <property type="evidence" value="ECO:0007669"/>
    <property type="project" value="TreeGrafter"/>
</dbReference>
<keyword evidence="7" id="KW-0963">Cytoplasm</keyword>
<keyword evidence="18" id="KW-0628">Postsynaptic cell membrane</keyword>
<dbReference type="GO" id="GO:0042383">
    <property type="term" value="C:sarcolemma"/>
    <property type="evidence" value="ECO:0007669"/>
    <property type="project" value="UniProtKB-SubCell"/>
</dbReference>
<dbReference type="GO" id="GO:0043236">
    <property type="term" value="F:laminin binding"/>
    <property type="evidence" value="ECO:0007669"/>
    <property type="project" value="TreeGrafter"/>
</dbReference>
<dbReference type="InterPro" id="IPR041631">
    <property type="entry name" value="Alpha_DG1_N2"/>
</dbReference>
<evidence type="ECO:0000256" key="10">
    <source>
        <dbReference type="ARBA" id="ARBA00022692"/>
    </source>
</evidence>
<evidence type="ECO:0000256" key="26">
    <source>
        <dbReference type="SAM" id="Phobius"/>
    </source>
</evidence>
<dbReference type="InterPro" id="IPR008465">
    <property type="entry name" value="DAG1_C"/>
</dbReference>
<keyword evidence="16" id="KW-0206">Cytoskeleton</keyword>
<evidence type="ECO:0000256" key="7">
    <source>
        <dbReference type="ARBA" id="ARBA00022490"/>
    </source>
</evidence>
<dbReference type="InterPro" id="IPR030398">
    <property type="entry name" value="SEA_DG_dom"/>
</dbReference>
<dbReference type="Gene3D" id="3.30.70.1040">
    <property type="entry name" value="Dystroglycan, domain 2"/>
    <property type="match status" value="1"/>
</dbReference>
<dbReference type="SMART" id="SM00736">
    <property type="entry name" value="CADG"/>
    <property type="match status" value="3"/>
</dbReference>
<dbReference type="Pfam" id="PF05454">
    <property type="entry name" value="DAG1"/>
    <property type="match status" value="2"/>
</dbReference>
<dbReference type="GO" id="GO:0016011">
    <property type="term" value="C:dystroglycan complex"/>
    <property type="evidence" value="ECO:0007669"/>
    <property type="project" value="TreeGrafter"/>
</dbReference>
<evidence type="ECO:0000256" key="27">
    <source>
        <dbReference type="SAM" id="SignalP"/>
    </source>
</evidence>
<dbReference type="PANTHER" id="PTHR21559">
    <property type="entry name" value="DYSTROGLYCAN-RELATED"/>
    <property type="match status" value="1"/>
</dbReference>
<sequence length="1073" mass="118625">MRNHMMERRLLILLLSLLMTIDGISSEIDFKFEHLKQQPLQRLWGIPDTTAQIGFLLHFQIPRSAFDGSISRFKAYSENGDELPSWLVFHEKTGIMEGVPSEENLGEYYITIEAFGENLQGSVKDVFALEVLTKTSSHFSHVKTDCKQTEEKTILSLVLDADFSTLMAKQKVFILKNWAEFLNVKKELIFMSHIVEKNEILPANVIDAGPGNIIQRSTKGPATILSLQIGCNGNVWNKFTDRVDLVKANSKNGELAAILHSPVIGWKLTREDSDYRKRRETPGLNFIEGLLDEGLSGGVPDPRVVVENTETPVFQIDPSPTYTMDPLPSTHKRRHHRGEPFSEIGVSSSVMATPTYHPDRPSSIPSSLSFESVETSFDISPTAVVEATGGFPSSGGFTPSTASFIENATSVFDETEGDKWSSSPSSPSSSYSQVDGSSSTSGEPTPTLPGSPTPLEDVVFETKNFPPNIGQRLKKLPITAGKVLRYKIPDEAFSDLEDGSTKDLTIKLLTSEGAALADNSWIQFNDDTKEIYALPLEEHVSRWVFTLKAVDSGGLSTEDQIEILVQNHKARRTLNHAFTAELLSTPPGFTLDWQLNLLNAVSGTFGDPDTSHITVLSVSVDPPSFTWTNDSVSRSGCPTSEIENMQKVLSSDDGLKLRVPNDLVIKKVSWNGLGHCETKTVKVAPEVPPKTDNFGPAPRNQVDHLNATIGQLLIFQVPEDTFYDPEDGNTRNMKLSLLTMNERARIPSNHWLQFDMKNQEFYGIPFTVGSTEYQLVCEDSGGREASDVLVVTVQPAPRVMYNVQFSMTLAMEYNELRENPKLQRSFVEKLALVFGDPNTNAVVISGFAPGSTVVTWHNKTLPTNYCPDNEILALRQIMLGDDEKVTQSVMKVMAPEFQVISTKLTPTGICQGALTEISTGNNEQVPNSDVTAVVNSEHYIIGLVIPALVIAVMLLCAGLVACILYRRKRTGKMSVGDEDDRQTFRSKGIPVIFQDELDERPEPTNKSPVIMKEEKPPLPPPEYHRGPPLATTALLSDTEDSPYQPPPPFTTSRDSARPKPTPTYRMPPPYVPP</sequence>
<keyword evidence="10 26" id="KW-0812">Transmembrane</keyword>
<dbReference type="GO" id="GO:0002009">
    <property type="term" value="P:morphogenesis of an epithelium"/>
    <property type="evidence" value="ECO:0007669"/>
    <property type="project" value="TreeGrafter"/>
</dbReference>
<dbReference type="GO" id="GO:0005576">
    <property type="term" value="C:extracellular region"/>
    <property type="evidence" value="ECO:0007669"/>
    <property type="project" value="UniProtKB-SubCell"/>
</dbReference>
<protein>
    <recommendedName>
        <fullName evidence="21">Dystroglycan 1</fullName>
    </recommendedName>
    <alternativeName>
        <fullName evidence="23">Dystroglycan</fullName>
    </alternativeName>
    <alternativeName>
        <fullName evidence="22">Dystrophin-associated glycoprotein 1</fullName>
    </alternativeName>
</protein>